<reference evidence="3" key="1">
    <citation type="journal article" date="2020" name="mSystems">
        <title>Genome- and Community-Level Interaction Insights into Carbon Utilization and Element Cycling Functions of Hydrothermarchaeota in Hydrothermal Sediment.</title>
        <authorList>
            <person name="Zhou Z."/>
            <person name="Liu Y."/>
            <person name="Xu W."/>
            <person name="Pan J."/>
            <person name="Luo Z.H."/>
            <person name="Li M."/>
        </authorList>
    </citation>
    <scope>NUCLEOTIDE SEQUENCE [LARGE SCALE GENOMIC DNA]</scope>
    <source>
        <strain evidence="3">SpSt-381</strain>
    </source>
</reference>
<name>A0A832I2H0_UNCEI</name>
<sequence length="339" mass="36804">MNLPFGGLGRSRHGEGAAPRADGAARPRADRGAPDVRAAATSRAASPREAPALAARIEETIGRRVAAFSDAARRVHEAADQEAVHDLRVAARRLAATLSLWRDLLAARPRRRAVRRLRRLRRALGPVREHEVHLADLEARLARQPLATRLAAAERLDALRRRVARGRARAARRARPRRIERIVGRLPRALAAVRRRIAACADPLAPPRARLAAVEADARAALARARGSWDDAALHAARIAVKRWRYALEAFADVAGPPPAAPPPRALRALQHDLGVAHDRAELRDLLASWMRDLHASGLGAHADALHPLAHDVESERRAAIEAFRAKADALADATAGAR</sequence>
<dbReference type="Gene3D" id="1.40.20.10">
    <property type="entry name" value="CHAD domain"/>
    <property type="match status" value="1"/>
</dbReference>
<feature type="region of interest" description="Disordered" evidence="1">
    <location>
        <begin position="1"/>
        <end position="51"/>
    </location>
</feature>
<comment type="caution">
    <text evidence="3">The sequence shown here is derived from an EMBL/GenBank/DDBJ whole genome shotgun (WGS) entry which is preliminary data.</text>
</comment>
<dbReference type="PROSITE" id="PS51708">
    <property type="entry name" value="CHAD"/>
    <property type="match status" value="1"/>
</dbReference>
<evidence type="ECO:0000313" key="3">
    <source>
        <dbReference type="EMBL" id="HGZ43561.1"/>
    </source>
</evidence>
<organism evidence="3">
    <name type="scientific">Eiseniibacteriota bacterium</name>
    <dbReference type="NCBI Taxonomy" id="2212470"/>
    <lineage>
        <taxon>Bacteria</taxon>
        <taxon>Candidatus Eiseniibacteriota</taxon>
    </lineage>
</organism>
<gene>
    <name evidence="3" type="ORF">ENR23_09075</name>
</gene>
<dbReference type="Pfam" id="PF05235">
    <property type="entry name" value="CHAD"/>
    <property type="match status" value="1"/>
</dbReference>
<accession>A0A832I2H0</accession>
<feature type="compositionally biased region" description="Basic and acidic residues" evidence="1">
    <location>
        <begin position="23"/>
        <end position="34"/>
    </location>
</feature>
<feature type="domain" description="CHAD" evidence="2">
    <location>
        <begin position="50"/>
        <end position="336"/>
    </location>
</feature>
<evidence type="ECO:0000256" key="1">
    <source>
        <dbReference type="SAM" id="MobiDB-lite"/>
    </source>
</evidence>
<dbReference type="InterPro" id="IPR007899">
    <property type="entry name" value="CHAD_dom"/>
</dbReference>
<feature type="compositionally biased region" description="Low complexity" evidence="1">
    <location>
        <begin position="35"/>
        <end position="51"/>
    </location>
</feature>
<dbReference type="SMART" id="SM00880">
    <property type="entry name" value="CHAD"/>
    <property type="match status" value="1"/>
</dbReference>
<protein>
    <submittedName>
        <fullName evidence="3">CHAD domain-containing protein</fullName>
    </submittedName>
</protein>
<dbReference type="InterPro" id="IPR038186">
    <property type="entry name" value="CHAD_dom_sf"/>
</dbReference>
<dbReference type="AlphaFoldDB" id="A0A832I2H0"/>
<proteinExistence type="predicted"/>
<evidence type="ECO:0000259" key="2">
    <source>
        <dbReference type="PROSITE" id="PS51708"/>
    </source>
</evidence>
<dbReference type="PANTHER" id="PTHR39339:SF1">
    <property type="entry name" value="CHAD DOMAIN-CONTAINING PROTEIN"/>
    <property type="match status" value="1"/>
</dbReference>
<dbReference type="EMBL" id="DSQF01000018">
    <property type="protein sequence ID" value="HGZ43561.1"/>
    <property type="molecule type" value="Genomic_DNA"/>
</dbReference>
<dbReference type="PANTHER" id="PTHR39339">
    <property type="entry name" value="SLR1444 PROTEIN"/>
    <property type="match status" value="1"/>
</dbReference>